<dbReference type="CDD" id="cd19673">
    <property type="entry name" value="UBR-box_UBR3"/>
    <property type="match status" value="1"/>
</dbReference>
<dbReference type="GO" id="GO:0061630">
    <property type="term" value="F:ubiquitin protein ligase activity"/>
    <property type="evidence" value="ECO:0007669"/>
    <property type="project" value="UniProtKB-UniRule"/>
</dbReference>
<evidence type="ECO:0000256" key="6">
    <source>
        <dbReference type="ARBA" id="ARBA00022786"/>
    </source>
</evidence>
<dbReference type="GO" id="GO:0008270">
    <property type="term" value="F:zinc ion binding"/>
    <property type="evidence" value="ECO:0007669"/>
    <property type="project" value="UniProtKB-UniRule"/>
</dbReference>
<keyword evidence="7 10" id="KW-0862">Zinc</keyword>
<dbReference type="InterPro" id="IPR003126">
    <property type="entry name" value="Znf_UBR"/>
</dbReference>
<dbReference type="GO" id="GO:0000151">
    <property type="term" value="C:ubiquitin ligase complex"/>
    <property type="evidence" value="ECO:0007669"/>
    <property type="project" value="TreeGrafter"/>
</dbReference>
<evidence type="ECO:0000256" key="9">
    <source>
        <dbReference type="PROSITE-ProRule" id="PRU00508"/>
    </source>
</evidence>
<comment type="catalytic activity">
    <reaction evidence="1 10">
        <text>S-ubiquitinyl-[E2 ubiquitin-conjugating enzyme]-L-cysteine + [acceptor protein]-L-lysine = [E2 ubiquitin-conjugating enzyme]-L-cysteine + N(6)-ubiquitinyl-[acceptor protein]-L-lysine.</text>
        <dbReference type="EC" id="2.3.2.27"/>
    </reaction>
</comment>
<evidence type="ECO:0000256" key="2">
    <source>
        <dbReference type="ARBA" id="ARBA00004906"/>
    </source>
</evidence>
<dbReference type="UniPathway" id="UPA00143"/>
<dbReference type="PANTHER" id="PTHR21497:SF24">
    <property type="entry name" value="E3 UBIQUITIN-PROTEIN LIGASE UBR1"/>
    <property type="match status" value="1"/>
</dbReference>
<dbReference type="PANTHER" id="PTHR21497">
    <property type="entry name" value="UBIQUITIN LIGASE E3 ALPHA-RELATED"/>
    <property type="match status" value="1"/>
</dbReference>
<accession>A0A024TI13</accession>
<evidence type="ECO:0000256" key="11">
    <source>
        <dbReference type="SAM" id="MobiDB-lite"/>
    </source>
</evidence>
<evidence type="ECO:0000313" key="13">
    <source>
        <dbReference type="EMBL" id="ETV92957.1"/>
    </source>
</evidence>
<feature type="domain" description="UBR-type" evidence="12">
    <location>
        <begin position="28"/>
        <end position="102"/>
    </location>
</feature>
<keyword evidence="3 10" id="KW-0808">Transferase</keyword>
<dbReference type="EC" id="2.3.2.27" evidence="10"/>
<sequence>MPVTATYPWVGEVRAAVDANPHAVRRKRMCGYEFRPGDMAWNCRQCQKDETCVLCHACFSASHSNLSHHDVTFYYTQQGTGCCDCGDDEAWDPVGFCAEHNPPTANAGDVDILTSVPPHLLTIAQIDVSRDVQTLLGYVLGRRAGFQRVIKAEDSGLFDLWLHVTETASIRTAPEKLTLVQRNMSPDSVFHWLSTLDSANVSVFNAGDPVVYADVVGILGRLTHCALASDVLCRLVAHEMTHPKDLLGHVIRTEALLPQPESNALHTLIMALLPDPAFKEAFAIAFAESYRSVFAKYLKGHGTPGQTILVLGVQFLNRQSFVHKLIADHELLDELLGALEAMLLSNASNVIPWSDKDMSDCVDESSTHPWDQLALRMLRCSGPDSTSSATTQESGDSVASPRSTNESSVVKADSNATSLLPLPILLHVDGPPFTTHRYSQVLVDLKYVFQIPHDRFLARFAASFRWLCRLLARIQGMGATSRIPTTKDHVLVDSRSWIVYIEMSTLVQEMLSALILNVVTTESTPGHAIRGLVGPIVEALCLWLAAIKAYFPQHVGRVGAPDVVVGVHYPLHHALILVLRGATCSPAMMDAFNAAVDATLPHGPSNPQGAWLRQQIVLPMLRALVWDAQVHVNLWRRNGFGVMNHSMNYGEPYYCMKFRDLDLLGLQHAVAICGADVVVRLVLDQFDVAPLEVRDFDDAMLAECFKLLCQVATELPLGTPSLHARLRRLLIQRLCSKPSTHSELFKCVAEYCAVHEIHVALSSLSLDAAVKELTKDVVQPRQKVYTLDPTHLELYDATSIHLTRKQHEAARLNRLDHRTNVLKKYGPPSTFYPAAPPPLHMTEGLLPHFEAAFYLILRPEICAKLAAVLPRLDDVGANLATMAIHLLTLQLYALRTALDHPTFHELGRVFLDWLPSVVPSLVSLNPWARPSSGSYSHTDHERGRHIQWILHELSIYPPFHALVYSPALASLSPTVVSTDAPHHATPPPRHRAQQLALLRMEKQRAKFLASLDTADVGDDDDGTAWEPCAMCHETESATETEASLCFVGYVHPSALNVPAIHSGKKTPWEDMRREVPLTMQCCGHCVHMGCWDSYFATQFQKVITGEAYLNAVDVKKGEFLCPQCKSISNVLVPARVDSAVVGHELDPLNHERHPSGGDAFDWASWLRPPAHEEPAARPPLDAGLAKLCMSIHRVATGAIEKAHPKRYIATACHAVFTSRWTAAMTNMPFDKIQPLVAAAKHLRHPDLTREHRQLLALGQVPDSAGDALVDTHTLTHVQKTWHSVVGAKPLLLHDLGSIVARGVLLSDNALDAARSVQLVALAFVVQTTLWLLSNASNRVHMSSTQTSDPSGDSPTDWFLREWCGGESKDMGVAVLRHLTGQVATFAPWPDDGTDCYTVLDGVAIELRPFCNEARAMLGPATTTTSWLCLPRLPQVLVHLVHTWVQICCTTYDAMQDPLGVLAQWRLKNNCVDTWTTVLRQDLNAAHVPLSALWYHHHRTHFLRHLPSAYNSLYLDLTKQVCPTCNLFPARPALCLVCGKLMCAASSCKSISPMSVSGACTLHAHKCGRGVGMFMLVLEGKVLLVSGKLAAFYGSSLYVDEYGEGFGESHSMVTFRGRPLFLETNTRDALLELWAQQRVPLAIVHAQNIATHLVPNSHY</sequence>
<comment type="similarity">
    <text evidence="8 10">Belongs to the E3 ubiquitin-protein ligase UBR1-like family.</text>
</comment>
<keyword evidence="5 10" id="KW-0863">Zinc-finger</keyword>
<dbReference type="VEuPathDB" id="FungiDB:H310_12954"/>
<dbReference type="InterPro" id="IPR044046">
    <property type="entry name" value="E3_ligase_UBR-like_C"/>
</dbReference>
<dbReference type="eggNOG" id="KOG1140">
    <property type="taxonomic scope" value="Eukaryota"/>
</dbReference>
<feature type="compositionally biased region" description="Polar residues" evidence="11">
    <location>
        <begin position="383"/>
        <end position="410"/>
    </location>
</feature>
<evidence type="ECO:0000256" key="10">
    <source>
        <dbReference type="RuleBase" id="RU366018"/>
    </source>
</evidence>
<evidence type="ECO:0000259" key="12">
    <source>
        <dbReference type="PROSITE" id="PS51157"/>
    </source>
</evidence>
<dbReference type="OrthoDB" id="26387at2759"/>
<organism evidence="13">
    <name type="scientific">Aphanomyces invadans</name>
    <dbReference type="NCBI Taxonomy" id="157072"/>
    <lineage>
        <taxon>Eukaryota</taxon>
        <taxon>Sar</taxon>
        <taxon>Stramenopiles</taxon>
        <taxon>Oomycota</taxon>
        <taxon>Saprolegniomycetes</taxon>
        <taxon>Saprolegniales</taxon>
        <taxon>Verrucalvaceae</taxon>
        <taxon>Aphanomyces</taxon>
    </lineage>
</organism>
<proteinExistence type="inferred from homology"/>
<dbReference type="InterPro" id="IPR039164">
    <property type="entry name" value="UBR1-like"/>
</dbReference>
<comment type="pathway">
    <text evidence="2 10">Protein modification; protein ubiquitination.</text>
</comment>
<dbReference type="RefSeq" id="XP_008878479.1">
    <property type="nucleotide sequence ID" value="XM_008880257.1"/>
</dbReference>
<keyword evidence="6 10" id="KW-0833">Ubl conjugation pathway</keyword>
<keyword evidence="4 10" id="KW-0479">Metal-binding</keyword>
<dbReference type="STRING" id="157072.A0A024TI13"/>
<name>A0A024TI13_9STRA</name>
<protein>
    <recommendedName>
        <fullName evidence="10">E3 ubiquitin-protein ligase</fullName>
        <ecNumber evidence="10">2.3.2.27</ecNumber>
    </recommendedName>
</protein>
<dbReference type="Pfam" id="PF18995">
    <property type="entry name" value="PRT6_C"/>
    <property type="match status" value="1"/>
</dbReference>
<gene>
    <name evidence="13" type="ORF">H310_12954</name>
</gene>
<evidence type="ECO:0000256" key="1">
    <source>
        <dbReference type="ARBA" id="ARBA00000900"/>
    </source>
</evidence>
<evidence type="ECO:0000256" key="8">
    <source>
        <dbReference type="ARBA" id="ARBA00046341"/>
    </source>
</evidence>
<dbReference type="GO" id="GO:0005737">
    <property type="term" value="C:cytoplasm"/>
    <property type="evidence" value="ECO:0007669"/>
    <property type="project" value="TreeGrafter"/>
</dbReference>
<reference evidence="13" key="1">
    <citation type="submission" date="2013-12" db="EMBL/GenBank/DDBJ databases">
        <title>The Genome Sequence of Aphanomyces invadans NJM9701.</title>
        <authorList>
            <consortium name="The Broad Institute Genomics Platform"/>
            <person name="Russ C."/>
            <person name="Tyler B."/>
            <person name="van West P."/>
            <person name="Dieguez-Uribeondo J."/>
            <person name="Young S.K."/>
            <person name="Zeng Q."/>
            <person name="Gargeya S."/>
            <person name="Fitzgerald M."/>
            <person name="Abouelleil A."/>
            <person name="Alvarado L."/>
            <person name="Chapman S.B."/>
            <person name="Gainer-Dewar J."/>
            <person name="Goldberg J."/>
            <person name="Griggs A."/>
            <person name="Gujja S."/>
            <person name="Hansen M."/>
            <person name="Howarth C."/>
            <person name="Imamovic A."/>
            <person name="Ireland A."/>
            <person name="Larimer J."/>
            <person name="McCowan C."/>
            <person name="Murphy C."/>
            <person name="Pearson M."/>
            <person name="Poon T.W."/>
            <person name="Priest M."/>
            <person name="Roberts A."/>
            <person name="Saif S."/>
            <person name="Shea T."/>
            <person name="Sykes S."/>
            <person name="Wortman J."/>
            <person name="Nusbaum C."/>
            <person name="Birren B."/>
        </authorList>
    </citation>
    <scope>NUCLEOTIDE SEQUENCE [LARGE SCALE GENOMIC DNA]</scope>
    <source>
        <strain evidence="13">NJM9701</strain>
    </source>
</reference>
<dbReference type="GO" id="GO:0071596">
    <property type="term" value="P:ubiquitin-dependent protein catabolic process via the N-end rule pathway"/>
    <property type="evidence" value="ECO:0007669"/>
    <property type="project" value="UniProtKB-UniRule"/>
</dbReference>
<evidence type="ECO:0000256" key="4">
    <source>
        <dbReference type="ARBA" id="ARBA00022723"/>
    </source>
</evidence>
<comment type="function">
    <text evidence="10">Ubiquitin ligase protein which is a component of the N-end rule pathway. Recognizes and binds to proteins bearing specific N-terminal residues that are destabilizing according to the N-end rule, leading to their ubiquitination and subsequent degradation.</text>
</comment>
<evidence type="ECO:0000256" key="3">
    <source>
        <dbReference type="ARBA" id="ARBA00022679"/>
    </source>
</evidence>
<evidence type="ECO:0000256" key="5">
    <source>
        <dbReference type="ARBA" id="ARBA00022771"/>
    </source>
</evidence>
<dbReference type="GeneID" id="20090004"/>
<feature type="zinc finger region" description="UBR-type" evidence="9">
    <location>
        <begin position="28"/>
        <end position="102"/>
    </location>
</feature>
<dbReference type="Pfam" id="PF02207">
    <property type="entry name" value="zf-UBR"/>
    <property type="match status" value="1"/>
</dbReference>
<dbReference type="Gene3D" id="2.10.110.30">
    <property type="match status" value="1"/>
</dbReference>
<dbReference type="FunFam" id="2.10.110.30:FF:000002">
    <property type="entry name" value="Putative e3 ubiquitin-protein ligase ubr3"/>
    <property type="match status" value="1"/>
</dbReference>
<dbReference type="GO" id="GO:0016567">
    <property type="term" value="P:protein ubiquitination"/>
    <property type="evidence" value="ECO:0007669"/>
    <property type="project" value="UniProtKB-UniRule"/>
</dbReference>
<dbReference type="SMART" id="SM00396">
    <property type="entry name" value="ZnF_UBR1"/>
    <property type="match status" value="1"/>
</dbReference>
<dbReference type="PROSITE" id="PS51157">
    <property type="entry name" value="ZF_UBR"/>
    <property type="match status" value="1"/>
</dbReference>
<feature type="region of interest" description="Disordered" evidence="11">
    <location>
        <begin position="382"/>
        <end position="410"/>
    </location>
</feature>
<dbReference type="EMBL" id="KI913996">
    <property type="protein sequence ID" value="ETV92957.1"/>
    <property type="molecule type" value="Genomic_DNA"/>
</dbReference>
<evidence type="ECO:0000256" key="7">
    <source>
        <dbReference type="ARBA" id="ARBA00022833"/>
    </source>
</evidence>